<comment type="caution">
    <text evidence="3">The sequence shown here is derived from an EMBL/GenBank/DDBJ whole genome shotgun (WGS) entry which is preliminary data.</text>
</comment>
<feature type="region of interest" description="Disordered" evidence="1">
    <location>
        <begin position="380"/>
        <end position="412"/>
    </location>
</feature>
<reference evidence="3 4" key="1">
    <citation type="submission" date="2024-07" db="EMBL/GenBank/DDBJ databases">
        <title>Draft sequence of the Neodothiora populina.</title>
        <authorList>
            <person name="Drown D.D."/>
            <person name="Schuette U.S."/>
            <person name="Buechlein A.B."/>
            <person name="Rusch D.R."/>
            <person name="Winton L.W."/>
            <person name="Adams G.A."/>
        </authorList>
    </citation>
    <scope>NUCLEOTIDE SEQUENCE [LARGE SCALE GENOMIC DNA]</scope>
    <source>
        <strain evidence="3 4">CPC 39397</strain>
    </source>
</reference>
<keyword evidence="2" id="KW-0732">Signal</keyword>
<dbReference type="Pfam" id="PF06516">
    <property type="entry name" value="NUP"/>
    <property type="match status" value="1"/>
</dbReference>
<feature type="chain" id="PRO_5046027972" description="Purine nucleoside permease" evidence="2">
    <location>
        <begin position="24"/>
        <end position="422"/>
    </location>
</feature>
<evidence type="ECO:0000256" key="2">
    <source>
        <dbReference type="SAM" id="SignalP"/>
    </source>
</evidence>
<dbReference type="PANTHER" id="PTHR38643:SF1">
    <property type="entry name" value="PURINE NUCLEOSIDE PERMEASE C285.05-RELATED"/>
    <property type="match status" value="1"/>
</dbReference>
<dbReference type="PIRSF" id="PIRSF013171">
    <property type="entry name" value="Pur_nuclsid_perm"/>
    <property type="match status" value="1"/>
</dbReference>
<evidence type="ECO:0000313" key="4">
    <source>
        <dbReference type="Proteomes" id="UP001562354"/>
    </source>
</evidence>
<evidence type="ECO:0000256" key="1">
    <source>
        <dbReference type="SAM" id="MobiDB-lite"/>
    </source>
</evidence>
<dbReference type="InterPro" id="IPR009486">
    <property type="entry name" value="Pur_nuclsid_perm"/>
</dbReference>
<proteinExistence type="predicted"/>
<evidence type="ECO:0008006" key="5">
    <source>
        <dbReference type="Google" id="ProtNLM"/>
    </source>
</evidence>
<name>A0ABR3PED8_9PEZI</name>
<dbReference type="Proteomes" id="UP001562354">
    <property type="component" value="Unassembled WGS sequence"/>
</dbReference>
<organism evidence="3 4">
    <name type="scientific">Neodothiora populina</name>
    <dbReference type="NCBI Taxonomy" id="2781224"/>
    <lineage>
        <taxon>Eukaryota</taxon>
        <taxon>Fungi</taxon>
        <taxon>Dikarya</taxon>
        <taxon>Ascomycota</taxon>
        <taxon>Pezizomycotina</taxon>
        <taxon>Dothideomycetes</taxon>
        <taxon>Dothideomycetidae</taxon>
        <taxon>Dothideales</taxon>
        <taxon>Dothioraceae</taxon>
        <taxon>Neodothiora</taxon>
    </lineage>
</organism>
<keyword evidence="4" id="KW-1185">Reference proteome</keyword>
<feature type="signal peptide" evidence="2">
    <location>
        <begin position="1"/>
        <end position="23"/>
    </location>
</feature>
<protein>
    <recommendedName>
        <fullName evidence="5">Purine nucleoside permease</fullName>
    </recommendedName>
</protein>
<gene>
    <name evidence="3" type="ORF">AAFC00_000525</name>
</gene>
<sequence>MRFSTSLSSAALSLTALSSAVSGLVISKPVEVSALEARAFEYIVKPKVFIVSMFKPEQDIWFGIPEFDILGLNITVPGLSPLFPDVHCTEDGEVCQVVTGESEINAAVTIGSLVRSPRFDLASTYWLIAGIGGGNPEHTTLGSVTFAKYAVQVALQYEFDPREIEANFSTGYVPLGSTTPDEYPQNIYGTEVFELNENLQKMAANFARNATLNDSTDAIAYRAMYAASDAYKAATAGPGINLCDVATSDVYYSGTILSEAFSNFTTLMTNGSGIYCSTAEEDNATLEALLRAAVEKSVDFSRIINMRTISDFDRPYPGEAATYNLFYAAQGGFEPAIANIYLAGVKVVEGILHGWNSTFAHGVNATNYVGDIFATLGGEPDFGPGAPQEGGGTALKRDLESGRRMRRSSSGKRYMPVHIGRV</sequence>
<dbReference type="GeneID" id="95974228"/>
<dbReference type="PANTHER" id="PTHR38643">
    <property type="entry name" value="PURINE NUCLEOSIDE PERMEASE C285.05-RELATED"/>
    <property type="match status" value="1"/>
</dbReference>
<dbReference type="Gene3D" id="3.40.50.1580">
    <property type="entry name" value="Nucleoside phosphorylase domain"/>
    <property type="match status" value="1"/>
</dbReference>
<accession>A0ABR3PED8</accession>
<dbReference type="RefSeq" id="XP_069200365.1">
    <property type="nucleotide sequence ID" value="XM_069345091.1"/>
</dbReference>
<evidence type="ECO:0000313" key="3">
    <source>
        <dbReference type="EMBL" id="KAL1304090.1"/>
    </source>
</evidence>
<dbReference type="InterPro" id="IPR035994">
    <property type="entry name" value="Nucleoside_phosphorylase_sf"/>
</dbReference>
<dbReference type="EMBL" id="JBFMKM010000009">
    <property type="protein sequence ID" value="KAL1304090.1"/>
    <property type="molecule type" value="Genomic_DNA"/>
</dbReference>